<dbReference type="PANTHER" id="PTHR35089">
    <property type="entry name" value="CHAPERONE PROTEIN SKP"/>
    <property type="match status" value="1"/>
</dbReference>
<comment type="similarity">
    <text evidence="1">Belongs to the skp family.</text>
</comment>
<dbReference type="RefSeq" id="WP_036812315.1">
    <property type="nucleotide sequence ID" value="NZ_CAWNTA010000066.1"/>
</dbReference>
<dbReference type="SMART" id="SM00935">
    <property type="entry name" value="OmpH"/>
    <property type="match status" value="1"/>
</dbReference>
<dbReference type="Proteomes" id="UP000239550">
    <property type="component" value="Unassembled WGS sequence"/>
</dbReference>
<dbReference type="Pfam" id="PF03938">
    <property type="entry name" value="OmpH"/>
    <property type="match status" value="1"/>
</dbReference>
<dbReference type="PANTHER" id="PTHR35089:SF1">
    <property type="entry name" value="CHAPERONE PROTEIN SKP"/>
    <property type="match status" value="1"/>
</dbReference>
<evidence type="ECO:0000313" key="3">
    <source>
        <dbReference type="Proteomes" id="UP000239550"/>
    </source>
</evidence>
<organism evidence="2 3">
    <name type="scientific">Photorhabdus hindustanensis</name>
    <dbReference type="NCBI Taxonomy" id="2918802"/>
    <lineage>
        <taxon>Bacteria</taxon>
        <taxon>Pseudomonadati</taxon>
        <taxon>Pseudomonadota</taxon>
        <taxon>Gammaproteobacteria</taxon>
        <taxon>Enterobacterales</taxon>
        <taxon>Morganellaceae</taxon>
        <taxon>Photorhabdus</taxon>
    </lineage>
</organism>
<dbReference type="PIRSF" id="PIRSF002094">
    <property type="entry name" value="OMP26_Skp"/>
    <property type="match status" value="1"/>
</dbReference>
<dbReference type="OrthoDB" id="7061584at2"/>
<reference evidence="2 3" key="1">
    <citation type="submission" date="2018-02" db="EMBL/GenBank/DDBJ databases">
        <title>Five New Genomes of Indian Photorhabdus Isolates TSA.</title>
        <authorList>
            <person name="Dubay B."/>
            <person name="Somvanshi V.S."/>
        </authorList>
    </citation>
    <scope>NUCLEOTIDE SEQUENCE [LARGE SCALE GENOMIC DNA]</scope>
    <source>
        <strain evidence="2 3">H1</strain>
    </source>
</reference>
<dbReference type="InterPro" id="IPR024930">
    <property type="entry name" value="Skp_dom_sf"/>
</dbReference>
<dbReference type="NCBIfam" id="NF008047">
    <property type="entry name" value="PRK10780.1"/>
    <property type="match status" value="1"/>
</dbReference>
<dbReference type="EMBL" id="PUWT01000018">
    <property type="protein sequence ID" value="PQQ27161.1"/>
    <property type="molecule type" value="Genomic_DNA"/>
</dbReference>
<name>A0A0A0CMX7_9GAMM</name>
<evidence type="ECO:0000313" key="2">
    <source>
        <dbReference type="EMBL" id="PQQ27161.1"/>
    </source>
</evidence>
<dbReference type="GO" id="GO:0051082">
    <property type="term" value="F:unfolded protein binding"/>
    <property type="evidence" value="ECO:0007669"/>
    <property type="project" value="InterPro"/>
</dbReference>
<protein>
    <submittedName>
        <fullName evidence="2">Molecular chaperone Skp</fullName>
    </submittedName>
</protein>
<dbReference type="Gene3D" id="3.30.910.20">
    <property type="entry name" value="Skp domain"/>
    <property type="match status" value="1"/>
</dbReference>
<evidence type="ECO:0000256" key="1">
    <source>
        <dbReference type="PIRNR" id="PIRNR002094"/>
    </source>
</evidence>
<gene>
    <name evidence="2" type="ORF">C6H66_07890</name>
</gene>
<keyword evidence="3" id="KW-1185">Reference proteome</keyword>
<comment type="caution">
    <text evidence="2">The sequence shown here is derived from an EMBL/GenBank/DDBJ whole genome shotgun (WGS) entry which is preliminary data.</text>
</comment>
<dbReference type="GO" id="GO:0005829">
    <property type="term" value="C:cytosol"/>
    <property type="evidence" value="ECO:0007669"/>
    <property type="project" value="TreeGrafter"/>
</dbReference>
<proteinExistence type="inferred from homology"/>
<accession>A0A0A0CMX7</accession>
<dbReference type="InterPro" id="IPR005632">
    <property type="entry name" value="Chaperone_Skp"/>
</dbReference>
<dbReference type="SUPFAM" id="SSF111384">
    <property type="entry name" value="OmpH-like"/>
    <property type="match status" value="1"/>
</dbReference>
<dbReference type="GO" id="GO:0050821">
    <property type="term" value="P:protein stabilization"/>
    <property type="evidence" value="ECO:0007669"/>
    <property type="project" value="TreeGrafter"/>
</dbReference>
<sequence length="165" mass="18503">MKKWLCAASFGIALAFSAGVQAADKIAVVNVGEIFQQLPAREAVAKQLENEFKNRASELQRMETDLQSKIQKLQRDGSTMKSSERTKLEKDVMAKREEFAKKAQAFEQDHRRREMEERNKILSRIQDAIKVVAGKEGYDVVIDANAVAYSVSGKNITASVLKQVK</sequence>
<dbReference type="AlphaFoldDB" id="A0A0A0CMX7"/>